<keyword evidence="4" id="KW-1185">Reference proteome</keyword>
<organism evidence="3 4">
    <name type="scientific">Pseudoruegeria aquimaris</name>
    <dbReference type="NCBI Taxonomy" id="393663"/>
    <lineage>
        <taxon>Bacteria</taxon>
        <taxon>Pseudomonadati</taxon>
        <taxon>Pseudomonadota</taxon>
        <taxon>Alphaproteobacteria</taxon>
        <taxon>Rhodobacterales</taxon>
        <taxon>Roseobacteraceae</taxon>
        <taxon>Pseudoruegeria</taxon>
    </lineage>
</organism>
<dbReference type="InterPro" id="IPR010415">
    <property type="entry name" value="LpxI_C"/>
</dbReference>
<dbReference type="AlphaFoldDB" id="A0A1Y5SBH4"/>
<dbReference type="PANTHER" id="PTHR39962">
    <property type="entry name" value="BLL4848 PROTEIN"/>
    <property type="match status" value="1"/>
</dbReference>
<sequence length="267" mass="27333">MAGRLAILAGSGALPGLVLAANPGALVVTFRGVEADVAGVEASFEKLGGLFRLLRAEGVERVCLAGAMQRPALSPIRFDTKMIALAPRLLKAMNGGDDSLLSLVVRIFEDEGFTVVGAHELVPGLTPERGLLIGAKPGKADLADAARAAAIHAALAPVDVGQGCVVAGGLCLGIETVQGTDALLEFVARTPEHLRRGAKGVFYKAPKAGQELRVDMPGIGVETVRRAAEAGLAGIFVPPGGVLLLDRPAITAEIAARGLFLAAWEGA</sequence>
<dbReference type="InterPro" id="IPR043167">
    <property type="entry name" value="LpxI_C_sf"/>
</dbReference>
<dbReference type="Pfam" id="PF06230">
    <property type="entry name" value="LpxI_C"/>
    <property type="match status" value="1"/>
</dbReference>
<protein>
    <recommendedName>
        <fullName evidence="5">UDP-2,3-diacylglucosamine pyrophosphatase LpxI</fullName>
    </recommendedName>
</protein>
<proteinExistence type="predicted"/>
<reference evidence="3 4" key="1">
    <citation type="submission" date="2017-03" db="EMBL/GenBank/DDBJ databases">
        <authorList>
            <person name="Afonso C.L."/>
            <person name="Miller P.J."/>
            <person name="Scott M.A."/>
            <person name="Spackman E."/>
            <person name="Goraichik I."/>
            <person name="Dimitrov K.M."/>
            <person name="Suarez D.L."/>
            <person name="Swayne D.E."/>
        </authorList>
    </citation>
    <scope>NUCLEOTIDE SEQUENCE [LARGE SCALE GENOMIC DNA]</scope>
    <source>
        <strain evidence="3 4">CECT 7680</strain>
    </source>
</reference>
<evidence type="ECO:0000313" key="4">
    <source>
        <dbReference type="Proteomes" id="UP000193409"/>
    </source>
</evidence>
<gene>
    <name evidence="3" type="ORF">PSA7680_01605</name>
</gene>
<dbReference type="InterPro" id="IPR053174">
    <property type="entry name" value="LpxI"/>
</dbReference>
<feature type="domain" description="LpxI N-terminal" evidence="2">
    <location>
        <begin position="4"/>
        <end position="125"/>
    </location>
</feature>
<evidence type="ECO:0008006" key="5">
    <source>
        <dbReference type="Google" id="ProtNLM"/>
    </source>
</evidence>
<evidence type="ECO:0000313" key="3">
    <source>
        <dbReference type="EMBL" id="SLN33895.1"/>
    </source>
</evidence>
<dbReference type="OrthoDB" id="9789836at2"/>
<feature type="domain" description="LpxI C-terminal" evidence="1">
    <location>
        <begin position="129"/>
        <end position="261"/>
    </location>
</feature>
<dbReference type="Pfam" id="PF17930">
    <property type="entry name" value="LpxI_N"/>
    <property type="match status" value="1"/>
</dbReference>
<dbReference type="RefSeq" id="WP_085868163.1">
    <property type="nucleotide sequence ID" value="NZ_FWFQ01000009.1"/>
</dbReference>
<name>A0A1Y5SBH4_9RHOB</name>
<evidence type="ECO:0000259" key="1">
    <source>
        <dbReference type="Pfam" id="PF06230"/>
    </source>
</evidence>
<dbReference type="PANTHER" id="PTHR39962:SF1">
    <property type="entry name" value="LPXI FAMILY PROTEIN"/>
    <property type="match status" value="1"/>
</dbReference>
<dbReference type="Gene3D" id="3.40.140.80">
    <property type="match status" value="1"/>
</dbReference>
<accession>A0A1Y5SBH4</accession>
<dbReference type="Gene3D" id="3.40.50.20">
    <property type="match status" value="1"/>
</dbReference>
<evidence type="ECO:0000259" key="2">
    <source>
        <dbReference type="Pfam" id="PF17930"/>
    </source>
</evidence>
<dbReference type="Proteomes" id="UP000193409">
    <property type="component" value="Unassembled WGS sequence"/>
</dbReference>
<dbReference type="InterPro" id="IPR041255">
    <property type="entry name" value="LpxI_N"/>
</dbReference>
<dbReference type="EMBL" id="FWFQ01000009">
    <property type="protein sequence ID" value="SLN33895.1"/>
    <property type="molecule type" value="Genomic_DNA"/>
</dbReference>